<protein>
    <submittedName>
        <fullName evidence="1">Uncharacterized protein</fullName>
    </submittedName>
</protein>
<organism evidence="1 2">
    <name type="scientific">Flectobacillus roseus</name>
    <dbReference type="NCBI Taxonomy" id="502259"/>
    <lineage>
        <taxon>Bacteria</taxon>
        <taxon>Pseudomonadati</taxon>
        <taxon>Bacteroidota</taxon>
        <taxon>Cytophagia</taxon>
        <taxon>Cytophagales</taxon>
        <taxon>Flectobacillaceae</taxon>
        <taxon>Flectobacillus</taxon>
    </lineage>
</organism>
<proteinExistence type="predicted"/>
<dbReference type="InterPro" id="IPR029044">
    <property type="entry name" value="Nucleotide-diphossugar_trans"/>
</dbReference>
<accession>A0ABT6Y8A3</accession>
<evidence type="ECO:0000313" key="1">
    <source>
        <dbReference type="EMBL" id="MDI9859704.1"/>
    </source>
</evidence>
<name>A0ABT6Y8A3_9BACT</name>
<gene>
    <name evidence="1" type="ORF">QM524_10840</name>
</gene>
<reference evidence="1 2" key="1">
    <citation type="submission" date="2023-05" db="EMBL/GenBank/DDBJ databases">
        <title>Novel species of genus Flectobacillus isolated from stream in China.</title>
        <authorList>
            <person name="Lu H."/>
        </authorList>
    </citation>
    <scope>NUCLEOTIDE SEQUENCE [LARGE SCALE GENOMIC DNA]</scope>
    <source>
        <strain evidence="1 2">KCTC 42575</strain>
    </source>
</reference>
<sequence>MIQLVYTVCSISQIPFALALGEDLQKHEPNTQFVIGLADRLPSDLPPIAFPIVAADELGLPFLSEMANRYTVDELTRSLKPYFASFLEKKYQANKIIFLESQTQLFQSLSKTWEILNEYDIVLSPNITQQRNPKHPINEPSFLNAGLYNAGFWGYKPSTQAESFLTYWKERTKEKGYFDFCHGFGAEQLWLNFIPIFQENVYIQSEIGVHYHPYNWVENPLTMDEKGNYVIAQSFPLHILQWQNLSLATQKGYFKNQIGVSESTLKTLKKLQSIYLSNLKKYTGFNSFVPSMGKIEQKASKNFLSTAIEKGCLKMIDWIEEFEVQ</sequence>
<dbReference type="EMBL" id="JASHIF010000008">
    <property type="protein sequence ID" value="MDI9859704.1"/>
    <property type="molecule type" value="Genomic_DNA"/>
</dbReference>
<dbReference type="Proteomes" id="UP001236507">
    <property type="component" value="Unassembled WGS sequence"/>
</dbReference>
<evidence type="ECO:0000313" key="2">
    <source>
        <dbReference type="Proteomes" id="UP001236507"/>
    </source>
</evidence>
<dbReference type="RefSeq" id="WP_283344594.1">
    <property type="nucleotide sequence ID" value="NZ_JASHIF010000008.1"/>
</dbReference>
<comment type="caution">
    <text evidence="1">The sequence shown here is derived from an EMBL/GenBank/DDBJ whole genome shotgun (WGS) entry which is preliminary data.</text>
</comment>
<keyword evidence="2" id="KW-1185">Reference proteome</keyword>
<dbReference type="SUPFAM" id="SSF53448">
    <property type="entry name" value="Nucleotide-diphospho-sugar transferases"/>
    <property type="match status" value="1"/>
</dbReference>